<dbReference type="PANTHER" id="PTHR47505">
    <property type="entry name" value="DNA UTILIZATION PROTEIN YHGH"/>
    <property type="match status" value="1"/>
</dbReference>
<proteinExistence type="inferred from homology"/>
<evidence type="ECO:0000256" key="1">
    <source>
        <dbReference type="ARBA" id="ARBA00008007"/>
    </source>
</evidence>
<dbReference type="PANTHER" id="PTHR47505:SF1">
    <property type="entry name" value="DNA UTILIZATION PROTEIN YHGH"/>
    <property type="match status" value="1"/>
</dbReference>
<organism evidence="3 4">
    <name type="scientific">Chryseomicrobium excrementi</name>
    <dbReference type="NCBI Taxonomy" id="2041346"/>
    <lineage>
        <taxon>Bacteria</taxon>
        <taxon>Bacillati</taxon>
        <taxon>Bacillota</taxon>
        <taxon>Bacilli</taxon>
        <taxon>Bacillales</taxon>
        <taxon>Caryophanaceae</taxon>
        <taxon>Chryseomicrobium</taxon>
    </lineage>
</organism>
<dbReference type="Pfam" id="PF00156">
    <property type="entry name" value="Pribosyltran"/>
    <property type="match status" value="1"/>
</dbReference>
<evidence type="ECO:0000313" key="3">
    <source>
        <dbReference type="EMBL" id="PJK18085.1"/>
    </source>
</evidence>
<dbReference type="InterPro" id="IPR000836">
    <property type="entry name" value="PRTase_dom"/>
</dbReference>
<evidence type="ECO:0000313" key="4">
    <source>
        <dbReference type="Proteomes" id="UP000228680"/>
    </source>
</evidence>
<dbReference type="Proteomes" id="UP000228680">
    <property type="component" value="Unassembled WGS sequence"/>
</dbReference>
<comment type="similarity">
    <text evidence="1">Belongs to the ComF/GntX family.</text>
</comment>
<dbReference type="EMBL" id="PCGR01000001">
    <property type="protein sequence ID" value="PJK18085.1"/>
    <property type="molecule type" value="Genomic_DNA"/>
</dbReference>
<dbReference type="SUPFAM" id="SSF53271">
    <property type="entry name" value="PRTase-like"/>
    <property type="match status" value="1"/>
</dbReference>
<accession>A0A2M9F3R7</accession>
<dbReference type="InterPro" id="IPR051910">
    <property type="entry name" value="ComF/GntX_DNA_util-trans"/>
</dbReference>
<evidence type="ECO:0000259" key="2">
    <source>
        <dbReference type="Pfam" id="PF00156"/>
    </source>
</evidence>
<reference evidence="3 4" key="1">
    <citation type="submission" date="2017-10" db="EMBL/GenBank/DDBJ databases">
        <title>Draft genome of Chryseomicrobium casticus sp. nov.</title>
        <authorList>
            <person name="Chakraborty R."/>
            <person name="Saha T."/>
        </authorList>
    </citation>
    <scope>NUCLEOTIDE SEQUENCE [LARGE SCALE GENOMIC DNA]</scope>
    <source>
        <strain evidence="3 4">ET03</strain>
    </source>
</reference>
<keyword evidence="4" id="KW-1185">Reference proteome</keyword>
<name>A0A2M9F3R7_9BACL</name>
<feature type="domain" description="Phosphoribosyltransferase" evidence="2">
    <location>
        <begin position="161"/>
        <end position="205"/>
    </location>
</feature>
<dbReference type="InterPro" id="IPR029057">
    <property type="entry name" value="PRTase-like"/>
</dbReference>
<dbReference type="Gene3D" id="3.40.50.2020">
    <property type="match status" value="1"/>
</dbReference>
<dbReference type="OrthoDB" id="9779910at2"/>
<sequence>MKCLLCDRQLMRDTWSSLFTGKQDCVCKSCRASFNKIASSPERRYVKGTELEGALDSIFCFYSYNSSMQNYFQRYKGEGDHILHLVFSKELRLREPCVPIPSYQDSSFKRSFCHVDELFCGNNLLHLLKKTTSIKQSSRNLAQRIQSSNPFELLPGAQVPEKIVLIDDIFTTGVTMNQAAAILKKHGAKQVHGICLVETLEKNDETETRKGIKL</sequence>
<dbReference type="CDD" id="cd06223">
    <property type="entry name" value="PRTases_typeI"/>
    <property type="match status" value="1"/>
</dbReference>
<gene>
    <name evidence="3" type="ORF">CQS04_04185</name>
</gene>
<dbReference type="AlphaFoldDB" id="A0A2M9F3R7"/>
<comment type="caution">
    <text evidence="3">The sequence shown here is derived from an EMBL/GenBank/DDBJ whole genome shotgun (WGS) entry which is preliminary data.</text>
</comment>
<protein>
    <recommendedName>
        <fullName evidence="2">Phosphoribosyltransferase domain-containing protein</fullName>
    </recommendedName>
</protein>